<dbReference type="PROSITE" id="PS51257">
    <property type="entry name" value="PROKAR_LIPOPROTEIN"/>
    <property type="match status" value="1"/>
</dbReference>
<evidence type="ECO:0000313" key="3">
    <source>
        <dbReference type="EMBL" id="TLD97757.1"/>
    </source>
</evidence>
<dbReference type="Proteomes" id="UP000029733">
    <property type="component" value="Unassembled WGS sequence"/>
</dbReference>
<dbReference type="Gene3D" id="1.20.58.2180">
    <property type="match status" value="1"/>
</dbReference>
<accession>A0A4U8TGA6</accession>
<dbReference type="RefSeq" id="WP_034354348.1">
    <property type="nucleotide sequence ID" value="NZ_JRPR02000001.1"/>
</dbReference>
<feature type="domain" description="Fe/B12 periplasmic-binding" evidence="2">
    <location>
        <begin position="64"/>
        <end position="344"/>
    </location>
</feature>
<gene>
    <name evidence="3" type="ORF">LS71_003220</name>
</gene>
<dbReference type="AlphaFoldDB" id="A0A4U8TGA6"/>
<dbReference type="OrthoDB" id="9775594at2"/>
<organism evidence="3 4">
    <name type="scientific">Helicobacter jaachi</name>
    <dbReference type="NCBI Taxonomy" id="1677920"/>
    <lineage>
        <taxon>Bacteria</taxon>
        <taxon>Pseudomonadati</taxon>
        <taxon>Campylobacterota</taxon>
        <taxon>Epsilonproteobacteria</taxon>
        <taxon>Campylobacterales</taxon>
        <taxon>Helicobacteraceae</taxon>
        <taxon>Helicobacter</taxon>
    </lineage>
</organism>
<dbReference type="PROSITE" id="PS50983">
    <property type="entry name" value="FE_B12_PBP"/>
    <property type="match status" value="1"/>
</dbReference>
<comment type="caution">
    <text evidence="3">The sequence shown here is derived from an EMBL/GenBank/DDBJ whole genome shotgun (WGS) entry which is preliminary data.</text>
</comment>
<dbReference type="Pfam" id="PF01497">
    <property type="entry name" value="Peripla_BP_2"/>
    <property type="match status" value="1"/>
</dbReference>
<keyword evidence="4" id="KW-1185">Reference proteome</keyword>
<evidence type="ECO:0000313" key="4">
    <source>
        <dbReference type="Proteomes" id="UP000029733"/>
    </source>
</evidence>
<dbReference type="STRING" id="1677920.LS71_04690"/>
<dbReference type="SUPFAM" id="SSF53807">
    <property type="entry name" value="Helical backbone' metal receptor"/>
    <property type="match status" value="1"/>
</dbReference>
<name>A0A4U8TGA6_9HELI</name>
<dbReference type="InterPro" id="IPR002491">
    <property type="entry name" value="ABC_transptr_periplasmic_BD"/>
</dbReference>
<sequence length="376" mass="41188">MKKYIFACVFISLIFAGCGDKEQNTESSIESSAPDSIQQSQNAPDVTSGALPTLSAEERASCKRALGTVPPLTVLLELLYPEGMIGLNYQPYPEDIPFMPEGVSELPVLGVLSKGTLSFEEIAKHKPDVVFFGEGTLESITEPYQKAGIEVVKVPAFSYKDLSSVVQSYADALSQNNGINNICGQKVAQKAELLLQTLKSNQDLLAQLNAQVQNRPSVYFAADMNGLKSVCLKESGDLDSVIPISLFGGTNALPCSMLSESGQFAYIDFELLAKINPQVIFVRELPLYKELKENPSANWANLDAIKNKRFYYAPSTPSNWLTLPPSVMQNIGFLWAFSKLHPDLLDDAQVKSIAKAFFATFLRELSDEDYASLQGL</sequence>
<protein>
    <submittedName>
        <fullName evidence="3">ABC transporter substrate-binding protein</fullName>
    </submittedName>
</protein>
<proteinExistence type="predicted"/>
<dbReference type="PANTHER" id="PTHR30535">
    <property type="entry name" value="VITAMIN B12-BINDING PROTEIN"/>
    <property type="match status" value="1"/>
</dbReference>
<dbReference type="InterPro" id="IPR050902">
    <property type="entry name" value="ABC_Transporter_SBP"/>
</dbReference>
<dbReference type="EMBL" id="JRPR02000001">
    <property type="protein sequence ID" value="TLD97757.1"/>
    <property type="molecule type" value="Genomic_DNA"/>
</dbReference>
<reference evidence="3 4" key="1">
    <citation type="journal article" date="2014" name="Genome Announc.">
        <title>Draft genome sequences of eight enterohepatic helicobacter species isolated from both laboratory and wild rodents.</title>
        <authorList>
            <person name="Sheh A."/>
            <person name="Shen Z."/>
            <person name="Fox J.G."/>
        </authorList>
    </citation>
    <scope>NUCLEOTIDE SEQUENCE [LARGE SCALE GENOMIC DNA]</scope>
    <source>
        <strain evidence="3 4">MIT 09-6949</strain>
    </source>
</reference>
<feature type="region of interest" description="Disordered" evidence="1">
    <location>
        <begin position="24"/>
        <end position="50"/>
    </location>
</feature>
<evidence type="ECO:0000256" key="1">
    <source>
        <dbReference type="SAM" id="MobiDB-lite"/>
    </source>
</evidence>
<dbReference type="GO" id="GO:0071281">
    <property type="term" value="P:cellular response to iron ion"/>
    <property type="evidence" value="ECO:0007669"/>
    <property type="project" value="TreeGrafter"/>
</dbReference>
<dbReference type="Gene3D" id="3.40.50.1980">
    <property type="entry name" value="Nitrogenase molybdenum iron protein domain"/>
    <property type="match status" value="2"/>
</dbReference>
<dbReference type="PANTHER" id="PTHR30535:SF34">
    <property type="entry name" value="MOLYBDATE-BINDING PROTEIN MOLA"/>
    <property type="match status" value="1"/>
</dbReference>
<feature type="compositionally biased region" description="Polar residues" evidence="1">
    <location>
        <begin position="25"/>
        <end position="45"/>
    </location>
</feature>
<evidence type="ECO:0000259" key="2">
    <source>
        <dbReference type="PROSITE" id="PS50983"/>
    </source>
</evidence>